<dbReference type="InterPro" id="IPR000182">
    <property type="entry name" value="GNAT_dom"/>
</dbReference>
<dbReference type="InterPro" id="IPR016181">
    <property type="entry name" value="Acyl_CoA_acyltransferase"/>
</dbReference>
<keyword evidence="3" id="KW-1185">Reference proteome</keyword>
<sequence>MKFQYYKPGIPAHMTQLEAYFLTNEQTMTFKNNLLELWSKETDRLLVAIKGKNIVGAAWLRKESNMIYIKYIQVNTPCRGVGRKMIEFLKNEQEVLECRAVYEAKGFWHKLGFSAKDNYGARFSIHP</sequence>
<feature type="domain" description="N-acetyltransferase" evidence="1">
    <location>
        <begin position="1"/>
        <end position="127"/>
    </location>
</feature>
<dbReference type="AlphaFoldDB" id="A0AAW7Z919"/>
<evidence type="ECO:0000259" key="1">
    <source>
        <dbReference type="PROSITE" id="PS51186"/>
    </source>
</evidence>
<accession>A0AAW7Z919</accession>
<protein>
    <submittedName>
        <fullName evidence="2">GNAT family N-acetyltransferase</fullName>
    </submittedName>
</protein>
<gene>
    <name evidence="2" type="ORF">P6N53_03225</name>
</gene>
<dbReference type="Gene3D" id="3.40.630.30">
    <property type="match status" value="1"/>
</dbReference>
<dbReference type="GO" id="GO:0016747">
    <property type="term" value="F:acyltransferase activity, transferring groups other than amino-acyl groups"/>
    <property type="evidence" value="ECO:0007669"/>
    <property type="project" value="InterPro"/>
</dbReference>
<dbReference type="Proteomes" id="UP001172911">
    <property type="component" value="Unassembled WGS sequence"/>
</dbReference>
<name>A0AAW7Z919_9FIRM</name>
<evidence type="ECO:0000313" key="2">
    <source>
        <dbReference type="EMBL" id="MDO7786233.1"/>
    </source>
</evidence>
<proteinExistence type="predicted"/>
<dbReference type="PROSITE" id="PS51186">
    <property type="entry name" value="GNAT"/>
    <property type="match status" value="1"/>
</dbReference>
<dbReference type="SUPFAM" id="SSF55729">
    <property type="entry name" value="Acyl-CoA N-acyltransferases (Nat)"/>
    <property type="match status" value="1"/>
</dbReference>
<reference evidence="2" key="1">
    <citation type="journal article" date="2023" name="J. Hazard. Mater.">
        <title>Anaerobic biodegradation of pyrene and benzo[a]pyrene by a new sulfate-reducing Desulforamulus aquiferis strain DSA.</title>
        <authorList>
            <person name="Zhang Z."/>
            <person name="Sun J."/>
            <person name="Gong X."/>
            <person name="Wang C."/>
            <person name="Wang H."/>
        </authorList>
    </citation>
    <scope>NUCLEOTIDE SEQUENCE</scope>
    <source>
        <strain evidence="2">DSA</strain>
    </source>
</reference>
<dbReference type="RefSeq" id="WP_304541138.1">
    <property type="nucleotide sequence ID" value="NZ_JARPTC010000004.1"/>
</dbReference>
<reference evidence="2" key="2">
    <citation type="submission" date="2023-03" db="EMBL/GenBank/DDBJ databases">
        <authorList>
            <person name="Zhang Z."/>
        </authorList>
    </citation>
    <scope>NUCLEOTIDE SEQUENCE</scope>
    <source>
        <strain evidence="2">DSA</strain>
    </source>
</reference>
<dbReference type="EMBL" id="JARPTC010000004">
    <property type="protein sequence ID" value="MDO7786233.1"/>
    <property type="molecule type" value="Genomic_DNA"/>
</dbReference>
<evidence type="ECO:0000313" key="3">
    <source>
        <dbReference type="Proteomes" id="UP001172911"/>
    </source>
</evidence>
<organism evidence="2 3">
    <name type="scientific">Desulforamulus aquiferis</name>
    <dbReference type="NCBI Taxonomy" id="1397668"/>
    <lineage>
        <taxon>Bacteria</taxon>
        <taxon>Bacillati</taxon>
        <taxon>Bacillota</taxon>
        <taxon>Clostridia</taxon>
        <taxon>Eubacteriales</taxon>
        <taxon>Peptococcaceae</taxon>
        <taxon>Desulforamulus</taxon>
    </lineage>
</organism>
<comment type="caution">
    <text evidence="2">The sequence shown here is derived from an EMBL/GenBank/DDBJ whole genome shotgun (WGS) entry which is preliminary data.</text>
</comment>
<dbReference type="Pfam" id="PF13673">
    <property type="entry name" value="Acetyltransf_10"/>
    <property type="match status" value="1"/>
</dbReference>